<dbReference type="Proteomes" id="UP001602123">
    <property type="component" value="Unassembled WGS sequence"/>
</dbReference>
<name>A0ABW6U4X2_9ACTN</name>
<dbReference type="Pfam" id="PF12802">
    <property type="entry name" value="MarR_2"/>
    <property type="match status" value="1"/>
</dbReference>
<organism evidence="5 6">
    <name type="scientific">Streptomyces nondiastaticus</name>
    <dbReference type="NCBI Taxonomy" id="3154512"/>
    <lineage>
        <taxon>Bacteria</taxon>
        <taxon>Bacillati</taxon>
        <taxon>Actinomycetota</taxon>
        <taxon>Actinomycetes</taxon>
        <taxon>Kitasatosporales</taxon>
        <taxon>Streptomycetaceae</taxon>
        <taxon>Streptomyces</taxon>
    </lineage>
</organism>
<keyword evidence="3" id="KW-0804">Transcription</keyword>
<keyword evidence="1" id="KW-0805">Transcription regulation</keyword>
<sequence length="174" mass="18603">MADHVDLVLAQWAVRRPDLDVSPMAVIGRLSRLSRLVDAELRRTFTAHGLDAASFDVLATLRRSDPPHSLTPAELMRSSMVTSGAITQRLDRLEARGLVSRSPSASDGRSVVVALTDAGRDLIDEALPDHVATEARLLAALTEGERDALATTLATLLESLSEEKGGKGGKDKKA</sequence>
<dbReference type="InterPro" id="IPR036390">
    <property type="entry name" value="WH_DNA-bd_sf"/>
</dbReference>
<evidence type="ECO:0000256" key="2">
    <source>
        <dbReference type="ARBA" id="ARBA00023125"/>
    </source>
</evidence>
<accession>A0ABW6U4X2</accession>
<evidence type="ECO:0000313" key="5">
    <source>
        <dbReference type="EMBL" id="MFF4219013.1"/>
    </source>
</evidence>
<evidence type="ECO:0000313" key="6">
    <source>
        <dbReference type="Proteomes" id="UP001602123"/>
    </source>
</evidence>
<dbReference type="RefSeq" id="WP_302859715.1">
    <property type="nucleotide sequence ID" value="NZ_JBIAUT010000008.1"/>
</dbReference>
<dbReference type="InterPro" id="IPR036388">
    <property type="entry name" value="WH-like_DNA-bd_sf"/>
</dbReference>
<dbReference type="EMBL" id="JBIAUT010000008">
    <property type="protein sequence ID" value="MFF4219013.1"/>
    <property type="molecule type" value="Genomic_DNA"/>
</dbReference>
<dbReference type="PRINTS" id="PR00598">
    <property type="entry name" value="HTHMARR"/>
</dbReference>
<dbReference type="SMART" id="SM00347">
    <property type="entry name" value="HTH_MARR"/>
    <property type="match status" value="1"/>
</dbReference>
<dbReference type="PANTHER" id="PTHR42756">
    <property type="entry name" value="TRANSCRIPTIONAL REGULATOR, MARR"/>
    <property type="match status" value="1"/>
</dbReference>
<evidence type="ECO:0000256" key="3">
    <source>
        <dbReference type="ARBA" id="ARBA00023163"/>
    </source>
</evidence>
<proteinExistence type="predicted"/>
<dbReference type="InterPro" id="IPR000835">
    <property type="entry name" value="HTH_MarR-typ"/>
</dbReference>
<comment type="caution">
    <text evidence="5">The sequence shown here is derived from an EMBL/GenBank/DDBJ whole genome shotgun (WGS) entry which is preliminary data.</text>
</comment>
<keyword evidence="6" id="KW-1185">Reference proteome</keyword>
<dbReference type="SUPFAM" id="SSF46785">
    <property type="entry name" value="Winged helix' DNA-binding domain"/>
    <property type="match status" value="1"/>
</dbReference>
<protein>
    <submittedName>
        <fullName evidence="5">MarR family winged helix-turn-helix transcriptional regulator</fullName>
    </submittedName>
</protein>
<evidence type="ECO:0000259" key="4">
    <source>
        <dbReference type="PROSITE" id="PS50995"/>
    </source>
</evidence>
<evidence type="ECO:0000256" key="1">
    <source>
        <dbReference type="ARBA" id="ARBA00023015"/>
    </source>
</evidence>
<dbReference type="Gene3D" id="1.10.10.10">
    <property type="entry name" value="Winged helix-like DNA-binding domain superfamily/Winged helix DNA-binding domain"/>
    <property type="match status" value="1"/>
</dbReference>
<reference evidence="5 6" key="1">
    <citation type="submission" date="2024-10" db="EMBL/GenBank/DDBJ databases">
        <title>The Natural Products Discovery Center: Release of the First 8490 Sequenced Strains for Exploring Actinobacteria Biosynthetic Diversity.</title>
        <authorList>
            <person name="Kalkreuter E."/>
            <person name="Kautsar S.A."/>
            <person name="Yang D."/>
            <person name="Bader C.D."/>
            <person name="Teijaro C.N."/>
            <person name="Fluegel L."/>
            <person name="Davis C.M."/>
            <person name="Simpson J.R."/>
            <person name="Lauterbach L."/>
            <person name="Steele A.D."/>
            <person name="Gui C."/>
            <person name="Meng S."/>
            <person name="Li G."/>
            <person name="Viehrig K."/>
            <person name="Ye F."/>
            <person name="Su P."/>
            <person name="Kiefer A.F."/>
            <person name="Nichols A."/>
            <person name="Cepeda A.J."/>
            <person name="Yan W."/>
            <person name="Fan B."/>
            <person name="Jiang Y."/>
            <person name="Adhikari A."/>
            <person name="Zheng C.-J."/>
            <person name="Schuster L."/>
            <person name="Cowan T.M."/>
            <person name="Smanski M.J."/>
            <person name="Chevrette M.G."/>
            <person name="De Carvalho L.P.S."/>
            <person name="Shen B."/>
        </authorList>
    </citation>
    <scope>NUCLEOTIDE SEQUENCE [LARGE SCALE GENOMIC DNA]</scope>
    <source>
        <strain evidence="5 6">NPDC001650</strain>
    </source>
</reference>
<keyword evidence="2" id="KW-0238">DNA-binding</keyword>
<dbReference type="PANTHER" id="PTHR42756:SF1">
    <property type="entry name" value="TRANSCRIPTIONAL REPRESSOR OF EMRAB OPERON"/>
    <property type="match status" value="1"/>
</dbReference>
<dbReference type="PROSITE" id="PS50995">
    <property type="entry name" value="HTH_MARR_2"/>
    <property type="match status" value="1"/>
</dbReference>
<feature type="domain" description="HTH marR-type" evidence="4">
    <location>
        <begin position="23"/>
        <end position="158"/>
    </location>
</feature>
<gene>
    <name evidence="5" type="ORF">ACFYZM_22355</name>
</gene>